<organism evidence="1 2">
    <name type="scientific">Heliobacterium chlorum</name>
    <dbReference type="NCBI Taxonomy" id="2698"/>
    <lineage>
        <taxon>Bacteria</taxon>
        <taxon>Bacillati</taxon>
        <taxon>Bacillota</taxon>
        <taxon>Clostridia</taxon>
        <taxon>Eubacteriales</taxon>
        <taxon>Heliobacteriaceae</taxon>
        <taxon>Heliobacterium</taxon>
    </lineage>
</organism>
<evidence type="ECO:0000313" key="2">
    <source>
        <dbReference type="Proteomes" id="UP000617402"/>
    </source>
</evidence>
<comment type="caution">
    <text evidence="1">The sequence shown here is derived from an EMBL/GenBank/DDBJ whole genome shotgun (WGS) entry which is preliminary data.</text>
</comment>
<name>A0ABR7T7M6_HELCL</name>
<gene>
    <name evidence="1" type="ORF">H1S01_13825</name>
</gene>
<proteinExistence type="predicted"/>
<accession>A0ABR7T7M6</accession>
<sequence>MVMIGKSTCKTCADSEPELVEAGLTEAGKPPLNCDLKPPVSGTGWGREAGILRYQEYELTGFFAGN</sequence>
<protein>
    <submittedName>
        <fullName evidence="1">Uncharacterized protein</fullName>
    </submittedName>
</protein>
<dbReference type="EMBL" id="JACVHF010000015">
    <property type="protein sequence ID" value="MBC9785571.1"/>
    <property type="molecule type" value="Genomic_DNA"/>
</dbReference>
<reference evidence="1 2" key="1">
    <citation type="submission" date="2020-07" db="EMBL/GenBank/DDBJ databases">
        <title>Draft whole-genome sequence of Heliobacterium chlorum DSM 3682, type strain.</title>
        <authorList>
            <person name="Kyndt J.A."/>
            <person name="Meyer T.E."/>
            <person name="Imhoff J.F."/>
        </authorList>
    </citation>
    <scope>NUCLEOTIDE SEQUENCE [LARGE SCALE GENOMIC DNA]</scope>
    <source>
        <strain evidence="1 2">DSM 3682</strain>
    </source>
</reference>
<keyword evidence="2" id="KW-1185">Reference proteome</keyword>
<dbReference type="Proteomes" id="UP000617402">
    <property type="component" value="Unassembled WGS sequence"/>
</dbReference>
<evidence type="ECO:0000313" key="1">
    <source>
        <dbReference type="EMBL" id="MBC9785571.1"/>
    </source>
</evidence>